<keyword evidence="1" id="KW-0547">Nucleotide-binding</keyword>
<evidence type="ECO:0000259" key="3">
    <source>
        <dbReference type="PROSITE" id="PS50043"/>
    </source>
</evidence>
<dbReference type="PANTHER" id="PTHR16305">
    <property type="entry name" value="TESTICULAR SOLUBLE ADENYLYL CYCLASE"/>
    <property type="match status" value="1"/>
</dbReference>
<gene>
    <name evidence="4" type="ORF">AB5J55_43490</name>
</gene>
<evidence type="ECO:0000256" key="1">
    <source>
        <dbReference type="ARBA" id="ARBA00022741"/>
    </source>
</evidence>
<dbReference type="EMBL" id="CP163432">
    <property type="protein sequence ID" value="XDQ16583.1"/>
    <property type="molecule type" value="Genomic_DNA"/>
</dbReference>
<dbReference type="PROSITE" id="PS50043">
    <property type="entry name" value="HTH_LUXR_2"/>
    <property type="match status" value="1"/>
</dbReference>
<dbReference type="InterPro" id="IPR000792">
    <property type="entry name" value="Tscrpt_reg_LuxR_C"/>
</dbReference>
<dbReference type="GO" id="GO:0006355">
    <property type="term" value="P:regulation of DNA-templated transcription"/>
    <property type="evidence" value="ECO:0007669"/>
    <property type="project" value="InterPro"/>
</dbReference>
<dbReference type="InterPro" id="IPR041664">
    <property type="entry name" value="AAA_16"/>
</dbReference>
<dbReference type="CDD" id="cd06170">
    <property type="entry name" value="LuxR_C_like"/>
    <property type="match status" value="1"/>
</dbReference>
<dbReference type="InterPro" id="IPR016032">
    <property type="entry name" value="Sig_transdc_resp-reg_C-effctor"/>
</dbReference>
<dbReference type="PROSITE" id="PS00622">
    <property type="entry name" value="HTH_LUXR_1"/>
    <property type="match status" value="1"/>
</dbReference>
<dbReference type="InterPro" id="IPR027417">
    <property type="entry name" value="P-loop_NTPase"/>
</dbReference>
<protein>
    <submittedName>
        <fullName evidence="4">AAA family ATPase</fullName>
    </submittedName>
</protein>
<accession>A0AB39NIC1</accession>
<feature type="domain" description="HTH luxR-type" evidence="3">
    <location>
        <begin position="875"/>
        <end position="940"/>
    </location>
</feature>
<dbReference type="GO" id="GO:0004016">
    <property type="term" value="F:adenylate cyclase activity"/>
    <property type="evidence" value="ECO:0007669"/>
    <property type="project" value="TreeGrafter"/>
</dbReference>
<dbReference type="Pfam" id="PF00196">
    <property type="entry name" value="GerE"/>
    <property type="match status" value="1"/>
</dbReference>
<dbReference type="Pfam" id="PF13191">
    <property type="entry name" value="AAA_16"/>
    <property type="match status" value="1"/>
</dbReference>
<proteinExistence type="predicted"/>
<dbReference type="SUPFAM" id="SSF48452">
    <property type="entry name" value="TPR-like"/>
    <property type="match status" value="2"/>
</dbReference>
<dbReference type="PRINTS" id="PR00038">
    <property type="entry name" value="HTHLUXR"/>
</dbReference>
<dbReference type="SUPFAM" id="SSF52540">
    <property type="entry name" value="P-loop containing nucleoside triphosphate hydrolases"/>
    <property type="match status" value="1"/>
</dbReference>
<dbReference type="SMART" id="SM00421">
    <property type="entry name" value="HTH_LUXR"/>
    <property type="match status" value="1"/>
</dbReference>
<sequence length="955" mass="101694">MGRTAELAAWGGALNRPGDPIWLVALTGEPGMGKTRLLAEFRHRSEAAGALVTTTRASEEHHEVPFATLTDALDALVVQHQQELLAICEGLPREILSVVPSLAADETAVPVAPNRHRVYGAVHLMLERLARDRGVVLLFDDLHWSDPQTLDVLTYLMRRSAPEKVLVGVAYRPHQAPHRVGAAIDELTEAGRARRFSLSPLSQREVHTLLGEETSRNDVSRLHALSGGNPLYLQVLAAQKHASGLEGQVCHMLGAELDTLSPEALQAAGAAAVLGAEFDPGLLPSVLGLPADEAGAWLDELARRDIVRRAATNGSFAFRHPLLRQAVYEAVGAGWRRAAHVRAAAALCARAAPVELWAHHVQHSATVGDARAIRALLRAAVATRWRDPATAARWYRAVLDLLPDKASARGQRGRLAIAHGEALLQAGRPDDSKEAFLEALALLPGRSLRLRYRAIVGAARAAQSLGRCDEAAALLDREISTLPPGALQQSHSLRLELSTVRIAHGDFSGAHRLARDAAGRTDLDRSVPSSAYTCAVLGFAFVAYGDLENGAVHARAAGRAIDAMAKAELTSQLQAVVWTARADAQMGKYHLALRRLKRASEVARASGQAHVLTHLLVVQGGALRSVGRLSEARACLEEACELADIAGSDHLSMIALTHLCDVAVLQGKVTEAIRAGQRAAELANAQPGWFSALAKATLGQARFAEGDPAACAALVTVAAGGPDLDLIDPPSRPAWYELLTQAALAEDDTRLAGQWADRAKRTTPGTAHSHPAGFAALAESHVLMAAGKAHESAVRARPAVAAFTVSSRPLEAARARVVLARALAALGDSEAAVEELRAAHADFTVCGASRLEAETTRELRRLGVKVSRSGGRGQPGHGLASLSGREREVAEYVCRGLTNREVAAAMYLSEKTVERHLSSIFVKLGVRTRVALAMELQRAAALGDAEQTKDSRETK</sequence>
<evidence type="ECO:0000256" key="2">
    <source>
        <dbReference type="ARBA" id="ARBA00022840"/>
    </source>
</evidence>
<name>A0AB39NIC1_9ACTN</name>
<dbReference type="GO" id="GO:0003677">
    <property type="term" value="F:DNA binding"/>
    <property type="evidence" value="ECO:0007669"/>
    <property type="project" value="InterPro"/>
</dbReference>
<dbReference type="Gene3D" id="1.25.40.10">
    <property type="entry name" value="Tetratricopeptide repeat domain"/>
    <property type="match status" value="2"/>
</dbReference>
<dbReference type="PANTHER" id="PTHR16305:SF35">
    <property type="entry name" value="TRANSCRIPTIONAL ACTIVATOR DOMAIN"/>
    <property type="match status" value="1"/>
</dbReference>
<dbReference type="SUPFAM" id="SSF46894">
    <property type="entry name" value="C-terminal effector domain of the bipartite response regulators"/>
    <property type="match status" value="1"/>
</dbReference>
<keyword evidence="2" id="KW-0067">ATP-binding</keyword>
<dbReference type="Gene3D" id="1.10.10.10">
    <property type="entry name" value="Winged helix-like DNA-binding domain superfamily/Winged helix DNA-binding domain"/>
    <property type="match status" value="1"/>
</dbReference>
<evidence type="ECO:0000313" key="4">
    <source>
        <dbReference type="EMBL" id="XDQ16583.1"/>
    </source>
</evidence>
<dbReference type="RefSeq" id="WP_369276478.1">
    <property type="nucleotide sequence ID" value="NZ_CP163432.1"/>
</dbReference>
<organism evidence="4">
    <name type="scientific">Streptomyces sp. R11</name>
    <dbReference type="NCBI Taxonomy" id="3238625"/>
    <lineage>
        <taxon>Bacteria</taxon>
        <taxon>Bacillati</taxon>
        <taxon>Actinomycetota</taxon>
        <taxon>Actinomycetes</taxon>
        <taxon>Kitasatosporales</taxon>
        <taxon>Streptomycetaceae</taxon>
        <taxon>Streptomyces</taxon>
    </lineage>
</organism>
<dbReference type="InterPro" id="IPR011990">
    <property type="entry name" value="TPR-like_helical_dom_sf"/>
</dbReference>
<reference evidence="4" key="1">
    <citation type="submission" date="2024-07" db="EMBL/GenBank/DDBJ databases">
        <authorList>
            <person name="Yu S.T."/>
        </authorList>
    </citation>
    <scope>NUCLEOTIDE SEQUENCE</scope>
    <source>
        <strain evidence="4">R11</strain>
    </source>
</reference>
<dbReference type="AlphaFoldDB" id="A0AB39NIC1"/>
<dbReference type="InterPro" id="IPR036388">
    <property type="entry name" value="WH-like_DNA-bd_sf"/>
</dbReference>
<dbReference type="GO" id="GO:0005524">
    <property type="term" value="F:ATP binding"/>
    <property type="evidence" value="ECO:0007669"/>
    <property type="project" value="UniProtKB-KW"/>
</dbReference>
<dbReference type="GO" id="GO:0005737">
    <property type="term" value="C:cytoplasm"/>
    <property type="evidence" value="ECO:0007669"/>
    <property type="project" value="TreeGrafter"/>
</dbReference>